<feature type="region of interest" description="Disordered" evidence="1">
    <location>
        <begin position="413"/>
        <end position="441"/>
    </location>
</feature>
<dbReference type="EMBL" id="JACOPE010000001">
    <property type="protein sequence ID" value="MBC5683456.1"/>
    <property type="molecule type" value="Genomic_DNA"/>
</dbReference>
<dbReference type="Proteomes" id="UP000631576">
    <property type="component" value="Unassembled WGS sequence"/>
</dbReference>
<dbReference type="PANTHER" id="PTHR37804:SF1">
    <property type="entry name" value="CDAA REGULATORY PROTEIN CDAR"/>
    <property type="match status" value="1"/>
</dbReference>
<dbReference type="RefSeq" id="WP_022075944.1">
    <property type="nucleotide sequence ID" value="NZ_JACOPE010000001.1"/>
</dbReference>
<evidence type="ECO:0000256" key="1">
    <source>
        <dbReference type="SAM" id="MobiDB-lite"/>
    </source>
</evidence>
<dbReference type="InterPro" id="IPR053154">
    <property type="entry name" value="c-di-AMP_regulator"/>
</dbReference>
<evidence type="ECO:0000313" key="3">
    <source>
        <dbReference type="Proteomes" id="UP000631576"/>
    </source>
</evidence>
<accession>A0ABR7G7P1</accession>
<sequence length="441" mass="48067">MKMHNMTKNIGLKIMAFLFAVLLWVIVVNVDDPVVSAVYRDIPITVINDDVVTNKGKVYQIVDDVQKVNVTVYAKRSLISKISGESISATADLSQMDVNTYMVPITATVKEYEANIQSVDTNPRNIEVNIQDVTGKKFPISVSTSGTPRDGYVVGEMTTNPKEVTLRGSETLIDSIEKVVAKIDISGMSDSGVVDAELICYDSNGNVVDQTKLSNNLGDKGISVNVQMLNTKNVGLNFAVSGEPKAGYIYTGMTVEPESVQICGTEDVLAEIDSINIPADQIDITNEHGKKEYTIDITPFLPKEVSLVDETANNVVVTILIEQEGTKTIELPVESIQVKNLSDEFKVSFEAEKDLILTFTGLEQELATLDIKNAASIDLKNYTAEGEYDVPVTIETATGVTLTEQPSVRIMLKEKTDVSEQSGVEKSSSIDNKTTDSSKKD</sequence>
<name>A0ABR7G7P1_9FIRM</name>
<feature type="compositionally biased region" description="Polar residues" evidence="1">
    <location>
        <begin position="419"/>
        <end position="432"/>
    </location>
</feature>
<proteinExistence type="predicted"/>
<protein>
    <recommendedName>
        <fullName evidence="4">YbbR domain-containing protein</fullName>
    </recommendedName>
</protein>
<evidence type="ECO:0000313" key="2">
    <source>
        <dbReference type="EMBL" id="MBC5683456.1"/>
    </source>
</evidence>
<dbReference type="Gene3D" id="2.170.120.40">
    <property type="entry name" value="YbbR-like domain"/>
    <property type="match status" value="2"/>
</dbReference>
<keyword evidence="3" id="KW-1185">Reference proteome</keyword>
<evidence type="ECO:0008006" key="4">
    <source>
        <dbReference type="Google" id="ProtNLM"/>
    </source>
</evidence>
<dbReference type="Pfam" id="PF07949">
    <property type="entry name" value="YbbR"/>
    <property type="match status" value="3"/>
</dbReference>
<dbReference type="Gene3D" id="2.170.120.30">
    <property type="match status" value="2"/>
</dbReference>
<dbReference type="InterPro" id="IPR012505">
    <property type="entry name" value="YbbR"/>
</dbReference>
<organism evidence="2 3">
    <name type="scientific">Ruminococcus hominis</name>
    <dbReference type="NCBI Taxonomy" id="2763065"/>
    <lineage>
        <taxon>Bacteria</taxon>
        <taxon>Bacillati</taxon>
        <taxon>Bacillota</taxon>
        <taxon>Clostridia</taxon>
        <taxon>Eubacteriales</taxon>
        <taxon>Oscillospiraceae</taxon>
        <taxon>Ruminococcus</taxon>
    </lineage>
</organism>
<dbReference type="PANTHER" id="PTHR37804">
    <property type="entry name" value="CDAA REGULATORY PROTEIN CDAR"/>
    <property type="match status" value="1"/>
</dbReference>
<gene>
    <name evidence="2" type="ORF">H8S40_07725</name>
</gene>
<reference evidence="2 3" key="1">
    <citation type="submission" date="2020-08" db="EMBL/GenBank/DDBJ databases">
        <title>Genome public.</title>
        <authorList>
            <person name="Liu C."/>
            <person name="Sun Q."/>
        </authorList>
    </citation>
    <scope>NUCLEOTIDE SEQUENCE [LARGE SCALE GENOMIC DNA]</scope>
    <source>
        <strain evidence="2 3">NSJ-13</strain>
    </source>
</reference>
<comment type="caution">
    <text evidence="2">The sequence shown here is derived from an EMBL/GenBank/DDBJ whole genome shotgun (WGS) entry which is preliminary data.</text>
</comment>